<dbReference type="PANTHER" id="PTHR42693:SF11">
    <property type="entry name" value="ARYLSULFATASE A"/>
    <property type="match status" value="1"/>
</dbReference>
<proteinExistence type="inferred from homology"/>
<dbReference type="PANTHER" id="PTHR42693">
    <property type="entry name" value="ARYLSULFATASE FAMILY MEMBER"/>
    <property type="match status" value="1"/>
</dbReference>
<dbReference type="GO" id="GO:0004065">
    <property type="term" value="F:arylsulfatase activity"/>
    <property type="evidence" value="ECO:0007669"/>
    <property type="project" value="TreeGrafter"/>
</dbReference>
<dbReference type="Pfam" id="PF00884">
    <property type="entry name" value="Sulfatase"/>
    <property type="match status" value="1"/>
</dbReference>
<organism evidence="7 8">
    <name type="scientific">Lepeophtheirus salmonis</name>
    <name type="common">Salmon louse</name>
    <name type="synonym">Caligus salmonis</name>
    <dbReference type="NCBI Taxonomy" id="72036"/>
    <lineage>
        <taxon>Eukaryota</taxon>
        <taxon>Metazoa</taxon>
        <taxon>Ecdysozoa</taxon>
        <taxon>Arthropoda</taxon>
        <taxon>Crustacea</taxon>
        <taxon>Multicrustacea</taxon>
        <taxon>Hexanauplia</taxon>
        <taxon>Copepoda</taxon>
        <taxon>Siphonostomatoida</taxon>
        <taxon>Caligidae</taxon>
        <taxon>Lepeophtheirus</taxon>
    </lineage>
</organism>
<dbReference type="SUPFAM" id="SSF53649">
    <property type="entry name" value="Alkaline phosphatase-like"/>
    <property type="match status" value="1"/>
</dbReference>
<comment type="similarity">
    <text evidence="2">Belongs to the sulfatase family.</text>
</comment>
<dbReference type="GO" id="GO:0046872">
    <property type="term" value="F:metal ion binding"/>
    <property type="evidence" value="ECO:0007669"/>
    <property type="project" value="UniProtKB-KW"/>
</dbReference>
<evidence type="ECO:0000256" key="4">
    <source>
        <dbReference type="ARBA" id="ARBA00022801"/>
    </source>
</evidence>
<keyword evidence="4 7" id="KW-0378">Hydrolase</keyword>
<evidence type="ECO:0000256" key="2">
    <source>
        <dbReference type="ARBA" id="ARBA00008779"/>
    </source>
</evidence>
<dbReference type="EMBL" id="HG994580">
    <property type="protein sequence ID" value="CAF2760408.1"/>
    <property type="molecule type" value="Genomic_DNA"/>
</dbReference>
<evidence type="ECO:0000256" key="3">
    <source>
        <dbReference type="ARBA" id="ARBA00022723"/>
    </source>
</evidence>
<comment type="cofactor">
    <cofactor evidence="1">
        <name>Ca(2+)</name>
        <dbReference type="ChEBI" id="CHEBI:29108"/>
    </cofactor>
</comment>
<evidence type="ECO:0000313" key="7">
    <source>
        <dbReference type="EMBL" id="CAF2760408.1"/>
    </source>
</evidence>
<dbReference type="AlphaFoldDB" id="A0A7R8CBG6"/>
<gene>
    <name evidence="7" type="ORF">LSAA_1095</name>
</gene>
<evidence type="ECO:0000313" key="8">
    <source>
        <dbReference type="Proteomes" id="UP000675881"/>
    </source>
</evidence>
<accession>A0A7R8CBG6</accession>
<dbReference type="Gene3D" id="3.40.720.10">
    <property type="entry name" value="Alkaline Phosphatase, subunit A"/>
    <property type="match status" value="2"/>
</dbReference>
<sequence>MIRNDSDLTIKTQENDTWSTKEFNSRRRQQDSKLYKMKFVLMFATLIVVCNSVSIPVEEKLDNCKLCEFIFKKVNAAIADGLGVGKIVDTMKIECKIFFMYRPKWEKKCYAFVDNVVKPQLEGLMGHIVPPKQTYDLGYGDLSGYGHPTSNTPKIDKIISKSMWFTNYYAASPHMQPFKGLNYHRKKTLMKELRERFGYKSALIGKWHLGVGESGQYLPNSIQKLDSYYGIPYAHDMCPCNEYNPFFLTYAFHQPHHPQFAGSKFTNSSFRGGIGDALNEMDDAVGQILDSLKELVQVYNDKNEEDAQDFFDVEKEPPMKEDMISYQSKNSTDGFDFSHHILKRDAKFNPREYKNYKAHFYTEGNELSDGIIMILLAQQKQIEHYTIPLYSSISIWIQVNATL</sequence>
<evidence type="ECO:0000256" key="1">
    <source>
        <dbReference type="ARBA" id="ARBA00001913"/>
    </source>
</evidence>
<feature type="domain" description="Sulfatase N-terminal" evidence="6">
    <location>
        <begin position="136"/>
        <end position="294"/>
    </location>
</feature>
<name>A0A7R8CBG6_LEPSM</name>
<dbReference type="InterPro" id="IPR000917">
    <property type="entry name" value="Sulfatase_N"/>
</dbReference>
<dbReference type="InterPro" id="IPR024607">
    <property type="entry name" value="Sulfatase_CS"/>
</dbReference>
<dbReference type="Proteomes" id="UP000675881">
    <property type="component" value="Chromosome 1"/>
</dbReference>
<keyword evidence="5" id="KW-0106">Calcium</keyword>
<dbReference type="OrthoDB" id="103349at2759"/>
<keyword evidence="8" id="KW-1185">Reference proteome</keyword>
<dbReference type="InterPro" id="IPR017850">
    <property type="entry name" value="Alkaline_phosphatase_core_sf"/>
</dbReference>
<dbReference type="EC" id="3.1.6.8" evidence="7"/>
<keyword evidence="3" id="KW-0479">Metal-binding</keyword>
<dbReference type="InterPro" id="IPR050738">
    <property type="entry name" value="Sulfatase"/>
</dbReference>
<reference evidence="7" key="1">
    <citation type="submission" date="2021-02" db="EMBL/GenBank/DDBJ databases">
        <authorList>
            <person name="Bekaert M."/>
        </authorList>
    </citation>
    <scope>NUCLEOTIDE SEQUENCE</scope>
    <source>
        <strain evidence="7">IoA-00</strain>
    </source>
</reference>
<evidence type="ECO:0000256" key="5">
    <source>
        <dbReference type="ARBA" id="ARBA00022837"/>
    </source>
</evidence>
<protein>
    <submittedName>
        <fullName evidence="7">ARSA</fullName>
        <ecNumber evidence="7">3.1.6.8</ecNumber>
    </submittedName>
</protein>
<evidence type="ECO:0000259" key="6">
    <source>
        <dbReference type="Pfam" id="PF00884"/>
    </source>
</evidence>
<dbReference type="GO" id="GO:0004098">
    <property type="term" value="F:cerebroside-sulfatase activity"/>
    <property type="evidence" value="ECO:0007669"/>
    <property type="project" value="UniProtKB-EC"/>
</dbReference>
<dbReference type="PROSITE" id="PS00149">
    <property type="entry name" value="SULFATASE_2"/>
    <property type="match status" value="1"/>
</dbReference>